<sequence length="217" mass="22082">MTPNAGFASTRHALDAIVAADGTAGCAHVAALVDGDGAVRDLADAVHALCALHGSAPSLVDRAIHANGAAPLRDWLRVAAIGFDEERHLLAALTAAIGPRPSTPRAAQAEAALTGQHHALTTLASSERAGCAVGAALALLLDWHAIRNVLGVAACCAEMVLLAAAIPPQEDIIAAAATIAQKPAPARALSFGAQQLALQHRGLWQLLAARMEARNAL</sequence>
<dbReference type="RefSeq" id="WP_136451746.1">
    <property type="nucleotide sequence ID" value="NZ_SSTI01000008.1"/>
</dbReference>
<evidence type="ECO:0008006" key="3">
    <source>
        <dbReference type="Google" id="ProtNLM"/>
    </source>
</evidence>
<reference evidence="1 2" key="1">
    <citation type="submission" date="2019-04" db="EMBL/GenBank/DDBJ databases">
        <title>Microbes associate with the intestines of laboratory mice.</title>
        <authorList>
            <person name="Navarre W."/>
            <person name="Wong E."/>
            <person name="Huang K.C."/>
            <person name="Tropini C."/>
            <person name="Ng K."/>
            <person name="Yu B."/>
        </authorList>
    </citation>
    <scope>NUCLEOTIDE SEQUENCE [LARGE SCALE GENOMIC DNA]</scope>
    <source>
        <strain evidence="1 2">NM83_B4-11</strain>
    </source>
</reference>
<name>A0ABY2QFC6_9SPHN</name>
<accession>A0ABY2QFC6</accession>
<organism evidence="1 2">
    <name type="scientific">Sphingomonas olei</name>
    <dbReference type="NCBI Taxonomy" id="1886787"/>
    <lineage>
        <taxon>Bacteria</taxon>
        <taxon>Pseudomonadati</taxon>
        <taxon>Pseudomonadota</taxon>
        <taxon>Alphaproteobacteria</taxon>
        <taxon>Sphingomonadales</taxon>
        <taxon>Sphingomonadaceae</taxon>
        <taxon>Sphingomonas</taxon>
    </lineage>
</organism>
<gene>
    <name evidence="1" type="ORF">E5988_11245</name>
</gene>
<keyword evidence="2" id="KW-1185">Reference proteome</keyword>
<evidence type="ECO:0000313" key="1">
    <source>
        <dbReference type="EMBL" id="THG39271.1"/>
    </source>
</evidence>
<dbReference type="EMBL" id="SSTI01000008">
    <property type="protein sequence ID" value="THG39271.1"/>
    <property type="molecule type" value="Genomic_DNA"/>
</dbReference>
<dbReference type="Pfam" id="PF22391">
    <property type="entry name" value="DUF6975"/>
    <property type="match status" value="1"/>
</dbReference>
<evidence type="ECO:0000313" key="2">
    <source>
        <dbReference type="Proteomes" id="UP000308038"/>
    </source>
</evidence>
<dbReference type="InterPro" id="IPR054248">
    <property type="entry name" value="DUF6975"/>
</dbReference>
<comment type="caution">
    <text evidence="1">The sequence shown here is derived from an EMBL/GenBank/DDBJ whole genome shotgun (WGS) entry which is preliminary data.</text>
</comment>
<dbReference type="Proteomes" id="UP000308038">
    <property type="component" value="Unassembled WGS sequence"/>
</dbReference>
<protein>
    <recommendedName>
        <fullName evidence="3">Urease accessory protein UreF</fullName>
    </recommendedName>
</protein>
<proteinExistence type="predicted"/>